<dbReference type="OrthoDB" id="9773039at2"/>
<dbReference type="InterPro" id="IPR027051">
    <property type="entry name" value="XdhC_Rossmann_dom"/>
</dbReference>
<dbReference type="AlphaFoldDB" id="C0GH12"/>
<dbReference type="Gene3D" id="3.40.50.720">
    <property type="entry name" value="NAD(P)-binding Rossmann-like Domain"/>
    <property type="match status" value="1"/>
</dbReference>
<gene>
    <name evidence="3" type="ORF">DealDRAFT_1771</name>
</gene>
<dbReference type="InterPro" id="IPR052698">
    <property type="entry name" value="MoCofactor_Util/Proc"/>
</dbReference>
<dbReference type="Proteomes" id="UP000006443">
    <property type="component" value="Unassembled WGS sequence"/>
</dbReference>
<dbReference type="PANTHER" id="PTHR30388">
    <property type="entry name" value="ALDEHYDE OXIDOREDUCTASE MOLYBDENUM COFACTOR ASSEMBLY PROTEIN"/>
    <property type="match status" value="1"/>
</dbReference>
<reference evidence="3 4" key="1">
    <citation type="submission" date="2009-02" db="EMBL/GenBank/DDBJ databases">
        <title>Sequencing of the draft genome and assembly of Dethiobacter alkaliphilus AHT 1.</title>
        <authorList>
            <consortium name="US DOE Joint Genome Institute (JGI-PGF)"/>
            <person name="Lucas S."/>
            <person name="Copeland A."/>
            <person name="Lapidus A."/>
            <person name="Glavina del Rio T."/>
            <person name="Dalin E."/>
            <person name="Tice H."/>
            <person name="Bruce D."/>
            <person name="Goodwin L."/>
            <person name="Pitluck S."/>
            <person name="Larimer F."/>
            <person name="Land M.L."/>
            <person name="Hauser L."/>
            <person name="Muyzer G."/>
        </authorList>
    </citation>
    <scope>NUCLEOTIDE SEQUENCE [LARGE SCALE GENOMIC DNA]</scope>
    <source>
        <strain evidence="3 4">AHT 1</strain>
    </source>
</reference>
<proteinExistence type="predicted"/>
<evidence type="ECO:0008006" key="5">
    <source>
        <dbReference type="Google" id="ProtNLM"/>
    </source>
</evidence>
<dbReference type="eggNOG" id="COG1975">
    <property type="taxonomic scope" value="Bacteria"/>
</dbReference>
<evidence type="ECO:0000313" key="3">
    <source>
        <dbReference type="EMBL" id="EEG77314.1"/>
    </source>
</evidence>
<comment type="caution">
    <text evidence="3">The sequence shown here is derived from an EMBL/GenBank/DDBJ whole genome shotgun (WGS) entry which is preliminary data.</text>
</comment>
<evidence type="ECO:0000259" key="2">
    <source>
        <dbReference type="Pfam" id="PF13478"/>
    </source>
</evidence>
<feature type="domain" description="XdhC Rossmann" evidence="2">
    <location>
        <begin position="200"/>
        <end position="342"/>
    </location>
</feature>
<dbReference type="Pfam" id="PF02625">
    <property type="entry name" value="XdhC_CoxI"/>
    <property type="match status" value="1"/>
</dbReference>
<evidence type="ECO:0000259" key="1">
    <source>
        <dbReference type="Pfam" id="PF02625"/>
    </source>
</evidence>
<keyword evidence="4" id="KW-1185">Reference proteome</keyword>
<dbReference type="PANTHER" id="PTHR30388:SF6">
    <property type="entry name" value="XANTHINE DEHYDROGENASE SUBUNIT A-RELATED"/>
    <property type="match status" value="1"/>
</dbReference>
<organism evidence="3 4">
    <name type="scientific">Dethiobacter alkaliphilus AHT 1</name>
    <dbReference type="NCBI Taxonomy" id="555088"/>
    <lineage>
        <taxon>Bacteria</taxon>
        <taxon>Bacillati</taxon>
        <taxon>Bacillota</taxon>
        <taxon>Dethiobacteria</taxon>
        <taxon>Dethiobacterales</taxon>
        <taxon>Dethiobacteraceae</taxon>
        <taxon>Dethiobacter</taxon>
    </lineage>
</organism>
<dbReference type="STRING" id="555088.DealDRAFT_1771"/>
<dbReference type="Pfam" id="PF13478">
    <property type="entry name" value="XdhC_C"/>
    <property type="match status" value="1"/>
</dbReference>
<evidence type="ECO:0000313" key="4">
    <source>
        <dbReference type="Proteomes" id="UP000006443"/>
    </source>
</evidence>
<dbReference type="InterPro" id="IPR003777">
    <property type="entry name" value="XdhC_CoxI"/>
</dbReference>
<feature type="domain" description="XdhC- CoxI" evidence="1">
    <location>
        <begin position="16"/>
        <end position="74"/>
    </location>
</feature>
<name>C0GH12_DETAL</name>
<dbReference type="RefSeq" id="WP_008516700.1">
    <property type="nucleotide sequence ID" value="NZ_ACJM01000008.1"/>
</dbReference>
<protein>
    <recommendedName>
        <fullName evidence="5">Xanthine dehydrogenase</fullName>
    </recommendedName>
</protein>
<accession>C0GH12</accession>
<sequence>MDEQLIRALKKICTGEEPAALVTIINVRGSTPRKPGAKMLVTRDGQIFGTVGGGCGEAEVRRQALLALDNLQPARYTVNMTQETAAEEGMVCGGVMEVLIEILPPGDNREKALMLNYLLALEHNRQPVLVTVLETKDKQVKVCGKSSKAQDETATFYAENECALLIKTIHDKLSKPEQPLLTQEGSLQIFAEPAAKQLELIILGGGHIALPLSKMAKELGYHVTVVDDRPAFANTHRFGHVERVICADFVPALDSITTWENTYIVIVTRGHRHDKLCLKAVAEKPAAYVGMIGSRRRVKTVLQELIDEGVAEKAVEKVHSPIGLDIGAQTPAEIAVSILAEIVCAHRKRGET</sequence>
<dbReference type="EMBL" id="ACJM01000008">
    <property type="protein sequence ID" value="EEG77314.1"/>
    <property type="molecule type" value="Genomic_DNA"/>
</dbReference>